<accession>A0A5A5TIJ3</accession>
<keyword evidence="5" id="KW-1185">Reference proteome</keyword>
<feature type="domain" description="Leucine-binding protein" evidence="3">
    <location>
        <begin position="54"/>
        <end position="428"/>
    </location>
</feature>
<dbReference type="InterPro" id="IPR028081">
    <property type="entry name" value="Leu-bd"/>
</dbReference>
<keyword evidence="2" id="KW-0732">Signal</keyword>
<evidence type="ECO:0000259" key="3">
    <source>
        <dbReference type="Pfam" id="PF13458"/>
    </source>
</evidence>
<dbReference type="Proteomes" id="UP000322530">
    <property type="component" value="Unassembled WGS sequence"/>
</dbReference>
<comment type="caution">
    <text evidence="4">The sequence shown here is derived from an EMBL/GenBank/DDBJ whole genome shotgun (WGS) entry which is preliminary data.</text>
</comment>
<evidence type="ECO:0000313" key="4">
    <source>
        <dbReference type="EMBL" id="GCF10774.1"/>
    </source>
</evidence>
<dbReference type="Gene3D" id="3.40.50.2300">
    <property type="match status" value="2"/>
</dbReference>
<dbReference type="RefSeq" id="WP_149403644.1">
    <property type="nucleotide sequence ID" value="NZ_BIXY01000082.1"/>
</dbReference>
<name>A0A5A5TIJ3_9CHLR</name>
<dbReference type="EMBL" id="BIXY01000082">
    <property type="protein sequence ID" value="GCF10774.1"/>
    <property type="molecule type" value="Genomic_DNA"/>
</dbReference>
<evidence type="ECO:0000256" key="1">
    <source>
        <dbReference type="ARBA" id="ARBA00010062"/>
    </source>
</evidence>
<evidence type="ECO:0000313" key="5">
    <source>
        <dbReference type="Proteomes" id="UP000322530"/>
    </source>
</evidence>
<proteinExistence type="inferred from homology"/>
<sequence length="453" mass="47053">MALFERQADYIMRRRPSRIFASLIGFSLFLSILAACGSGTPSTSTTTNSGPILIKIGTDFPTTASDASTGLPAQDGAALAIKQANDNHLVPGYTFQLVSKDDVGASGTHDQTVGKKNVTDLAGDAQVAAIVGPINSSVALAEIPATNSAPIALLSPANTNDCLTKNTPAVECGGKNDQMAALRPSGKVTYFRTATIDQYQGAALATYGYKTKGYKTAYIIDDTEAYGVGLANNFGIYWKKLGGTVIDHVSIKVTNSYENVLTTIAAKKPDVIFFGGNDSTGGITIRQQMKTIAGLGNTPFMGGDGTKTSALSKAIAPLGGGSVFATIPGIDPSKSSAYADFLTAYTKQFGASAIGAYSAGGYDDAQIVLHAIKTVIDAKTATPPANANGDATAFRQAVINAIQKISYTGLTGQHSFDANGDTSNHFISLYTIGDPTQGDGWKFLDQIDTSTLG</sequence>
<dbReference type="AlphaFoldDB" id="A0A5A5TIJ3"/>
<protein>
    <submittedName>
        <fullName evidence="4">Branched chain amino acid ABC transporter substrate-binding protein</fullName>
    </submittedName>
</protein>
<dbReference type="PANTHER" id="PTHR47151:SF2">
    <property type="entry name" value="AMINO ACID BINDING PROTEIN"/>
    <property type="match status" value="1"/>
</dbReference>
<organism evidence="4 5">
    <name type="scientific">Dictyobacter arantiisoli</name>
    <dbReference type="NCBI Taxonomy" id="2014874"/>
    <lineage>
        <taxon>Bacteria</taxon>
        <taxon>Bacillati</taxon>
        <taxon>Chloroflexota</taxon>
        <taxon>Ktedonobacteria</taxon>
        <taxon>Ktedonobacterales</taxon>
        <taxon>Dictyobacteraceae</taxon>
        <taxon>Dictyobacter</taxon>
    </lineage>
</organism>
<dbReference type="PANTHER" id="PTHR47151">
    <property type="entry name" value="LEU/ILE/VAL-BINDING ABC TRANSPORTER SUBUNIT"/>
    <property type="match status" value="1"/>
</dbReference>
<reference evidence="4 5" key="1">
    <citation type="submission" date="2019-01" db="EMBL/GenBank/DDBJ databases">
        <title>Draft genome sequence of Dictyobacter sp. Uno17.</title>
        <authorList>
            <person name="Wang C.M."/>
            <person name="Zheng Y."/>
            <person name="Sakai Y."/>
            <person name="Abe K."/>
            <person name="Yokota A."/>
            <person name="Yabe S."/>
        </authorList>
    </citation>
    <scope>NUCLEOTIDE SEQUENCE [LARGE SCALE GENOMIC DNA]</scope>
    <source>
        <strain evidence="4 5">Uno17</strain>
    </source>
</reference>
<dbReference type="CDD" id="cd06342">
    <property type="entry name" value="PBP1_ABC_LIVBP-like"/>
    <property type="match status" value="1"/>
</dbReference>
<comment type="similarity">
    <text evidence="1">Belongs to the leucine-binding protein family.</text>
</comment>
<evidence type="ECO:0000256" key="2">
    <source>
        <dbReference type="ARBA" id="ARBA00022729"/>
    </source>
</evidence>
<dbReference type="OrthoDB" id="9783240at2"/>
<dbReference type="SUPFAM" id="SSF53822">
    <property type="entry name" value="Periplasmic binding protein-like I"/>
    <property type="match status" value="1"/>
</dbReference>
<dbReference type="Pfam" id="PF13458">
    <property type="entry name" value="Peripla_BP_6"/>
    <property type="match status" value="1"/>
</dbReference>
<dbReference type="InterPro" id="IPR028082">
    <property type="entry name" value="Peripla_BP_I"/>
</dbReference>
<gene>
    <name evidence="4" type="ORF">KDI_43380</name>
</gene>